<dbReference type="Gene3D" id="2.60.120.40">
    <property type="match status" value="1"/>
</dbReference>
<dbReference type="CDD" id="cd00184">
    <property type="entry name" value="TNF"/>
    <property type="match status" value="1"/>
</dbReference>
<accession>A0A9D3M4W3</accession>
<dbReference type="PANTHER" id="PTHR11471:SF24">
    <property type="entry name" value="TUMOR NECROSIS FACTOR LIGAND SUPERFAMILY MEMBER 15"/>
    <property type="match status" value="1"/>
</dbReference>
<dbReference type="EMBL" id="JAFIRN010000010">
    <property type="protein sequence ID" value="KAG5840768.1"/>
    <property type="molecule type" value="Genomic_DNA"/>
</dbReference>
<organism evidence="7 8">
    <name type="scientific">Anguilla anguilla</name>
    <name type="common">European freshwater eel</name>
    <name type="synonym">Muraena anguilla</name>
    <dbReference type="NCBI Taxonomy" id="7936"/>
    <lineage>
        <taxon>Eukaryota</taxon>
        <taxon>Metazoa</taxon>
        <taxon>Chordata</taxon>
        <taxon>Craniata</taxon>
        <taxon>Vertebrata</taxon>
        <taxon>Euteleostomi</taxon>
        <taxon>Actinopterygii</taxon>
        <taxon>Neopterygii</taxon>
        <taxon>Teleostei</taxon>
        <taxon>Anguilliformes</taxon>
        <taxon>Anguillidae</taxon>
        <taxon>Anguilla</taxon>
    </lineage>
</organism>
<dbReference type="GO" id="GO:0006955">
    <property type="term" value="P:immune response"/>
    <property type="evidence" value="ECO:0007669"/>
    <property type="project" value="InterPro"/>
</dbReference>
<evidence type="ECO:0000256" key="3">
    <source>
        <dbReference type="ARBA" id="ARBA00022514"/>
    </source>
</evidence>
<dbReference type="PANTHER" id="PTHR11471">
    <property type="entry name" value="TUMOR NECROSIS FACTOR FAMILY MEMBER"/>
    <property type="match status" value="1"/>
</dbReference>
<evidence type="ECO:0000313" key="8">
    <source>
        <dbReference type="Proteomes" id="UP001044222"/>
    </source>
</evidence>
<evidence type="ECO:0000313" key="7">
    <source>
        <dbReference type="EMBL" id="KAG5840768.1"/>
    </source>
</evidence>
<keyword evidence="5" id="KW-1133">Transmembrane helix</keyword>
<dbReference type="SMART" id="SM00207">
    <property type="entry name" value="TNF"/>
    <property type="match status" value="1"/>
</dbReference>
<dbReference type="AlphaFoldDB" id="A0A9D3M4W3"/>
<evidence type="ECO:0000256" key="1">
    <source>
        <dbReference type="ARBA" id="ARBA00004370"/>
    </source>
</evidence>
<dbReference type="GO" id="GO:0016020">
    <property type="term" value="C:membrane"/>
    <property type="evidence" value="ECO:0007669"/>
    <property type="project" value="UniProtKB-SubCell"/>
</dbReference>
<feature type="domain" description="THD" evidence="6">
    <location>
        <begin position="92"/>
        <end position="236"/>
    </location>
</feature>
<dbReference type="GO" id="GO:0005164">
    <property type="term" value="F:tumor necrosis factor receptor binding"/>
    <property type="evidence" value="ECO:0007669"/>
    <property type="project" value="InterPro"/>
</dbReference>
<keyword evidence="4 5" id="KW-0472">Membrane</keyword>
<evidence type="ECO:0000256" key="4">
    <source>
        <dbReference type="ARBA" id="ARBA00023136"/>
    </source>
</evidence>
<keyword evidence="5" id="KW-0812">Transmembrane</keyword>
<comment type="caution">
    <text evidence="7">The sequence shown here is derived from an EMBL/GenBank/DDBJ whole genome shotgun (WGS) entry which is preliminary data.</text>
</comment>
<comment type="similarity">
    <text evidence="2">Belongs to the tumor necrosis factor family.</text>
</comment>
<dbReference type="SUPFAM" id="SSF49842">
    <property type="entry name" value="TNF-like"/>
    <property type="match status" value="1"/>
</dbReference>
<keyword evidence="3" id="KW-0202">Cytokine</keyword>
<name>A0A9D3M4W3_ANGAN</name>
<sequence>MPLCNERDALRLEMSEIQMEPDRSVLILINHCKEMKRQERLSRIVTCFLFLVLSAVFFLCTQTHSSLDCKHSTSDLEHSTNAHYQRQIESRPNAHLTAAQNCPNGDFKYLEWESKVGDAHLHMFNYSNNALIPHRDGNYFIYLQITYRMIADFPCSSETPVQLKQQVFHRSDRYPEETLLMMALDTINCSESNWRKSLSVSRMFPLEKGDLLMVKAENLALIDCGEKKMFFGAYLI</sequence>
<dbReference type="Pfam" id="PF00229">
    <property type="entry name" value="TNF"/>
    <property type="match status" value="1"/>
</dbReference>
<evidence type="ECO:0000256" key="2">
    <source>
        <dbReference type="ARBA" id="ARBA00008670"/>
    </source>
</evidence>
<comment type="subcellular location">
    <subcellularLocation>
        <location evidence="1">Membrane</location>
    </subcellularLocation>
</comment>
<proteinExistence type="inferred from homology"/>
<evidence type="ECO:0000259" key="6">
    <source>
        <dbReference type="PROSITE" id="PS50049"/>
    </source>
</evidence>
<dbReference type="PROSITE" id="PS50049">
    <property type="entry name" value="THD_2"/>
    <property type="match status" value="1"/>
</dbReference>
<dbReference type="Proteomes" id="UP001044222">
    <property type="component" value="Chromosome 10"/>
</dbReference>
<keyword evidence="8" id="KW-1185">Reference proteome</keyword>
<protein>
    <recommendedName>
        <fullName evidence="6">THD domain-containing protein</fullName>
    </recommendedName>
</protein>
<dbReference type="OrthoDB" id="9936525at2759"/>
<gene>
    <name evidence="7" type="ORF">ANANG_G00192170</name>
</gene>
<dbReference type="GO" id="GO:0005125">
    <property type="term" value="F:cytokine activity"/>
    <property type="evidence" value="ECO:0007669"/>
    <property type="project" value="UniProtKB-KW"/>
</dbReference>
<dbReference type="InterPro" id="IPR006052">
    <property type="entry name" value="TNF_dom"/>
</dbReference>
<dbReference type="GO" id="GO:0005615">
    <property type="term" value="C:extracellular space"/>
    <property type="evidence" value="ECO:0007669"/>
    <property type="project" value="UniProtKB-KW"/>
</dbReference>
<reference evidence="7" key="1">
    <citation type="submission" date="2021-01" db="EMBL/GenBank/DDBJ databases">
        <title>A chromosome-scale assembly of European eel, Anguilla anguilla.</title>
        <authorList>
            <person name="Henkel C."/>
            <person name="Jong-Raadsen S.A."/>
            <person name="Dufour S."/>
            <person name="Weltzien F.-A."/>
            <person name="Palstra A.P."/>
            <person name="Pelster B."/>
            <person name="Spaink H.P."/>
            <person name="Van Den Thillart G.E."/>
            <person name="Jansen H."/>
            <person name="Zahm M."/>
            <person name="Klopp C."/>
            <person name="Cedric C."/>
            <person name="Louis A."/>
            <person name="Berthelot C."/>
            <person name="Parey E."/>
            <person name="Roest Crollius H."/>
            <person name="Montfort J."/>
            <person name="Robinson-Rechavi M."/>
            <person name="Bucao C."/>
            <person name="Bouchez O."/>
            <person name="Gislard M."/>
            <person name="Lluch J."/>
            <person name="Milhes M."/>
            <person name="Lampietro C."/>
            <person name="Lopez Roques C."/>
            <person name="Donnadieu C."/>
            <person name="Braasch I."/>
            <person name="Desvignes T."/>
            <person name="Postlethwait J."/>
            <person name="Bobe J."/>
            <person name="Guiguen Y."/>
            <person name="Dirks R."/>
        </authorList>
    </citation>
    <scope>NUCLEOTIDE SEQUENCE</scope>
    <source>
        <strain evidence="7">Tag_6206</strain>
        <tissue evidence="7">Liver</tissue>
    </source>
</reference>
<dbReference type="InterPro" id="IPR008983">
    <property type="entry name" value="Tumour_necrosis_fac-like_dom"/>
</dbReference>
<feature type="transmembrane region" description="Helical" evidence="5">
    <location>
        <begin position="41"/>
        <end position="59"/>
    </location>
</feature>
<evidence type="ECO:0000256" key="5">
    <source>
        <dbReference type="SAM" id="Phobius"/>
    </source>
</evidence>